<dbReference type="RefSeq" id="WP_098077398.1">
    <property type="nucleotide sequence ID" value="NZ_PDEQ01000008.1"/>
</dbReference>
<dbReference type="PANTHER" id="PTHR43201">
    <property type="entry name" value="ACYL-COA SYNTHETASE"/>
    <property type="match status" value="1"/>
</dbReference>
<dbReference type="PANTHER" id="PTHR43201:SF5">
    <property type="entry name" value="MEDIUM-CHAIN ACYL-COA LIGASE ACSF2, MITOCHONDRIAL"/>
    <property type="match status" value="1"/>
</dbReference>
<dbReference type="InterPro" id="IPR000873">
    <property type="entry name" value="AMP-dep_synth/lig_dom"/>
</dbReference>
<dbReference type="GO" id="GO:0006631">
    <property type="term" value="P:fatty acid metabolic process"/>
    <property type="evidence" value="ECO:0007669"/>
    <property type="project" value="TreeGrafter"/>
</dbReference>
<accession>A0A2A8CUH1</accession>
<dbReference type="Gene3D" id="3.40.50.12780">
    <property type="entry name" value="N-terminal domain of ligase-like"/>
    <property type="match status" value="1"/>
</dbReference>
<dbReference type="Proteomes" id="UP000220102">
    <property type="component" value="Unassembled WGS sequence"/>
</dbReference>
<evidence type="ECO:0000259" key="4">
    <source>
        <dbReference type="Pfam" id="PF13193"/>
    </source>
</evidence>
<feature type="domain" description="AMP-binding enzyme C-terminal" evidence="4">
    <location>
        <begin position="415"/>
        <end position="490"/>
    </location>
</feature>
<feature type="domain" description="AMP-dependent synthetase/ligase" evidence="3">
    <location>
        <begin position="7"/>
        <end position="364"/>
    </location>
</feature>
<dbReference type="Gene3D" id="3.30.300.30">
    <property type="match status" value="1"/>
</dbReference>
<evidence type="ECO:0000313" key="5">
    <source>
        <dbReference type="EMBL" id="PEN12256.1"/>
    </source>
</evidence>
<evidence type="ECO:0000313" key="6">
    <source>
        <dbReference type="Proteomes" id="UP000220102"/>
    </source>
</evidence>
<dbReference type="FunFam" id="3.30.300.30:FF:000008">
    <property type="entry name" value="2,3-dihydroxybenzoate-AMP ligase"/>
    <property type="match status" value="1"/>
</dbReference>
<keyword evidence="2" id="KW-0436">Ligase</keyword>
<dbReference type="InterPro" id="IPR020845">
    <property type="entry name" value="AMP-binding_CS"/>
</dbReference>
<dbReference type="Pfam" id="PF13193">
    <property type="entry name" value="AMP-binding_C"/>
    <property type="match status" value="1"/>
</dbReference>
<dbReference type="InterPro" id="IPR025110">
    <property type="entry name" value="AMP-bd_C"/>
</dbReference>
<dbReference type="InterPro" id="IPR042099">
    <property type="entry name" value="ANL_N_sf"/>
</dbReference>
<organism evidence="5 6">
    <name type="scientific">Longibacter salinarum</name>
    <dbReference type="NCBI Taxonomy" id="1850348"/>
    <lineage>
        <taxon>Bacteria</taxon>
        <taxon>Pseudomonadati</taxon>
        <taxon>Rhodothermota</taxon>
        <taxon>Rhodothermia</taxon>
        <taxon>Rhodothermales</taxon>
        <taxon>Salisaetaceae</taxon>
        <taxon>Longibacter</taxon>
    </lineage>
</organism>
<evidence type="ECO:0000256" key="2">
    <source>
        <dbReference type="ARBA" id="ARBA00022598"/>
    </source>
</evidence>
<comment type="caution">
    <text evidence="5">The sequence shown here is derived from an EMBL/GenBank/DDBJ whole genome shotgun (WGS) entry which is preliminary data.</text>
</comment>
<dbReference type="EMBL" id="PDEQ01000008">
    <property type="protein sequence ID" value="PEN12256.1"/>
    <property type="molecule type" value="Genomic_DNA"/>
</dbReference>
<dbReference type="InterPro" id="IPR045851">
    <property type="entry name" value="AMP-bd_C_sf"/>
</dbReference>
<sequence>MTRTDWLERHALYTPDHPAIVWAPTGRKYSYAELHTRATRLAATLIKRHDLSPGDRVAVLAENAVEHVLLFLAAQTAGFVLVPLNFRLALPELQYVVTDAEPSLIFVGADYADTVTDLDTPADLLPLDEVFALSETNDALTPVPRAELPPQPGLDDPVMILYTSGTTGRPKGAIISHGMIAWNSVNTEMRLDLTSNDRSFNAAPFYHTGGWNVLLTPFLHHGATTFLLPSFDPEAILRLCDDEELTILWGVPTMLKMMSDHPAFDEVTLESVRYAIVGGEAMPEPLIRVWQDKGVPIRQGFGMTEVGVNCFSLPEKDALRKIGSIGFPNFYIDTRVVDEDGNDVAANTTGELLMRGPVVTPGYWRNPEATAEAIDEDGWFATGDLVRVDDEGYFYVVGRKKEMYISGGENVYPAEVETALYEHPAVAEAAVIGVPDDTWGETGAAFIALKEGQSLTEDELLAHARSHLARYKVPRHVRFLDELPKGHSGKIQKSELADRFAPA</sequence>
<dbReference type="AlphaFoldDB" id="A0A2A8CUH1"/>
<reference evidence="5 6" key="1">
    <citation type="submission" date="2017-10" db="EMBL/GenBank/DDBJ databases">
        <title>Draft genome of Longibacter Salinarum.</title>
        <authorList>
            <person name="Goh K.M."/>
            <person name="Shamsir M.S."/>
            <person name="Lim S.W."/>
        </authorList>
    </citation>
    <scope>NUCLEOTIDE SEQUENCE [LARGE SCALE GENOMIC DNA]</scope>
    <source>
        <strain evidence="5 6">KCTC 52045</strain>
    </source>
</reference>
<name>A0A2A8CUH1_9BACT</name>
<comment type="similarity">
    <text evidence="1">Belongs to the ATP-dependent AMP-binding enzyme family.</text>
</comment>
<keyword evidence="6" id="KW-1185">Reference proteome</keyword>
<protein>
    <submittedName>
        <fullName evidence="5">AMP-dependent synthetase</fullName>
    </submittedName>
</protein>
<dbReference type="PROSITE" id="PS00455">
    <property type="entry name" value="AMP_BINDING"/>
    <property type="match status" value="1"/>
</dbReference>
<dbReference type="GO" id="GO:0031956">
    <property type="term" value="F:medium-chain fatty acid-CoA ligase activity"/>
    <property type="evidence" value="ECO:0007669"/>
    <property type="project" value="TreeGrafter"/>
</dbReference>
<dbReference type="SUPFAM" id="SSF56801">
    <property type="entry name" value="Acetyl-CoA synthetase-like"/>
    <property type="match status" value="1"/>
</dbReference>
<evidence type="ECO:0000259" key="3">
    <source>
        <dbReference type="Pfam" id="PF00501"/>
    </source>
</evidence>
<dbReference type="Pfam" id="PF00501">
    <property type="entry name" value="AMP-binding"/>
    <property type="match status" value="1"/>
</dbReference>
<dbReference type="OrthoDB" id="9765680at2"/>
<dbReference type="CDD" id="cd17631">
    <property type="entry name" value="FACL_FadD13-like"/>
    <property type="match status" value="1"/>
</dbReference>
<proteinExistence type="inferred from homology"/>
<gene>
    <name evidence="5" type="ORF">CRI94_14555</name>
</gene>
<evidence type="ECO:0000256" key="1">
    <source>
        <dbReference type="ARBA" id="ARBA00006432"/>
    </source>
</evidence>